<dbReference type="InterPro" id="IPR020591">
    <property type="entry name" value="Chromosome_initiator_DnaA-like"/>
</dbReference>
<dbReference type="SMART" id="SM00760">
    <property type="entry name" value="Bac_DnaA_C"/>
    <property type="match status" value="1"/>
</dbReference>
<reference evidence="11 12" key="1">
    <citation type="journal article" date="2019" name="Int. J. Syst. Evol. Microbiol.">
        <title>Capsulimonas corticalis gen. nov., sp. nov., an aerobic capsulated bacterium, of a novel bacterial order, Capsulimonadales ord. nov., of the class Armatimonadia of the phylum Armatimonadetes.</title>
        <authorList>
            <person name="Li J."/>
            <person name="Kudo C."/>
            <person name="Tonouchi A."/>
        </authorList>
    </citation>
    <scope>NUCLEOTIDE SEQUENCE [LARGE SCALE GENOMIC DNA]</scope>
    <source>
        <strain evidence="11 12">AX-7</strain>
    </source>
</reference>
<evidence type="ECO:0000256" key="10">
    <source>
        <dbReference type="RuleBase" id="RU004227"/>
    </source>
</evidence>
<comment type="domain">
    <text evidence="8">Domain I is involved in oligomerization and binding regulators, domain II is flexibile and of varying length in different bacteria, domain III forms the AAA+ region, while domain IV binds dsDNA.</text>
</comment>
<dbReference type="KEGG" id="ccot:CCAX7_13230"/>
<dbReference type="SUPFAM" id="SSF48295">
    <property type="entry name" value="TrpR-like"/>
    <property type="match status" value="1"/>
</dbReference>
<feature type="binding site" evidence="8">
    <location>
        <position position="225"/>
    </location>
    <ligand>
        <name>ATP</name>
        <dbReference type="ChEBI" id="CHEBI:30616"/>
    </ligand>
</feature>
<comment type="function">
    <text evidence="8 9">Plays an essential role in the initiation and regulation of chromosomal replication. ATP-DnaA binds to the origin of replication (oriC) to initiate formation of the DNA replication initiation complex once per cell cycle. Binds the DnaA box (a 9 base pair repeat at the origin) and separates the double-stranded (ds)DNA. Forms a right-handed helical filament on oriC DNA; dsDNA binds to the exterior of the filament while single-stranded (ss)DNA is stabiized in the filament's interior. The ATP-DnaA-oriC complex binds and stabilizes one strand of the AT-rich DNA unwinding element (DUE), permitting loading of DNA polymerase. After initiation quickly degrades to an ADP-DnaA complex that is not apt for DNA replication. Binds acidic phospholipids.</text>
</comment>
<dbReference type="FunCoup" id="A0A402D4K1">
    <property type="interactions" value="409"/>
</dbReference>
<feature type="binding site" evidence="8">
    <location>
        <position position="226"/>
    </location>
    <ligand>
        <name>ATP</name>
        <dbReference type="ChEBI" id="CHEBI:30616"/>
    </ligand>
</feature>
<dbReference type="Pfam" id="PF11638">
    <property type="entry name" value="DnaA_N"/>
    <property type="match status" value="1"/>
</dbReference>
<keyword evidence="4 8" id="KW-0547">Nucleotide-binding</keyword>
<evidence type="ECO:0000256" key="8">
    <source>
        <dbReference type="HAMAP-Rule" id="MF_00377"/>
    </source>
</evidence>
<keyword evidence="2 8" id="KW-0963">Cytoplasm</keyword>
<dbReference type="Gene3D" id="3.30.300.180">
    <property type="match status" value="1"/>
</dbReference>
<dbReference type="GO" id="GO:0003688">
    <property type="term" value="F:DNA replication origin binding"/>
    <property type="evidence" value="ECO:0007669"/>
    <property type="project" value="UniProtKB-UniRule"/>
</dbReference>
<dbReference type="SMART" id="SM00382">
    <property type="entry name" value="AAA"/>
    <property type="match status" value="1"/>
</dbReference>
<dbReference type="EMBL" id="AP025739">
    <property type="protein sequence ID" value="BDI29272.1"/>
    <property type="molecule type" value="Genomic_DNA"/>
</dbReference>
<dbReference type="HAMAP" id="MF_00377">
    <property type="entry name" value="DnaA_bact"/>
    <property type="match status" value="1"/>
</dbReference>
<dbReference type="RefSeq" id="WP_119324452.1">
    <property type="nucleotide sequence ID" value="NZ_AP025739.1"/>
</dbReference>
<evidence type="ECO:0000256" key="9">
    <source>
        <dbReference type="RuleBase" id="RU000577"/>
    </source>
</evidence>
<keyword evidence="7 8" id="KW-0238">DNA-binding</keyword>
<evidence type="ECO:0000256" key="6">
    <source>
        <dbReference type="ARBA" id="ARBA00023121"/>
    </source>
</evidence>
<dbReference type="InterPro" id="IPR027417">
    <property type="entry name" value="P-loop_NTPase"/>
</dbReference>
<dbReference type="PANTHER" id="PTHR30050">
    <property type="entry name" value="CHROMOSOMAL REPLICATION INITIATOR PROTEIN DNAA"/>
    <property type="match status" value="1"/>
</dbReference>
<evidence type="ECO:0000313" key="12">
    <source>
        <dbReference type="Proteomes" id="UP000287394"/>
    </source>
</evidence>
<dbReference type="InterPro" id="IPR024633">
    <property type="entry name" value="DnaA_N_dom"/>
</dbReference>
<comment type="similarity">
    <text evidence="1 8 10">Belongs to the DnaA family.</text>
</comment>
<gene>
    <name evidence="8" type="primary">dnaA</name>
    <name evidence="11" type="ORF">CCAX7_13230</name>
</gene>
<feature type="region of interest" description="Domain IV, binds dsDNA" evidence="8">
    <location>
        <begin position="395"/>
        <end position="538"/>
    </location>
</feature>
<evidence type="ECO:0000256" key="1">
    <source>
        <dbReference type="ARBA" id="ARBA00006583"/>
    </source>
</evidence>
<dbReference type="PANTHER" id="PTHR30050:SF2">
    <property type="entry name" value="CHROMOSOMAL REPLICATION INITIATOR PROTEIN DNAA"/>
    <property type="match status" value="1"/>
</dbReference>
<sequence length="538" mass="59491">MSSHPKPEEPPAQTQQLVLGEDEHIIALRKAWDRTLRTLANKYNKATFKNFLQALQPLSFDGTIIVFGAPSAFAREWSEKKYSQELRGYLEQHLDTTGLQLRFVTASSEVHPLLGEQPLPLQQAASPSAGAPPDRAAFSGIRDGIRPEVMPRRSEPAKESSRIVESNNPFSSELTSSALSDKYTFDNFVVGKSNRLAQAGAMAVAQGLGSTYNPLFLYGSPGLGKTHLMQAIGHYVRATLPHARVAYVSGETFTNHFVMALRDKRTEEFRRAYRNVDVWLVDDIQTIASKEQTKEEFFHTFNTLHQQNKQIVITSDRSPRELRLMDERLRSRFECGLIADISPPELEMRMAILQRKAILENLRIPDDVIAFMASLIQSNIRALEGALIKLMAYASLAKSPITKQLASDVLSSYFVERMPSFAPSPTDYVALRRPDTGSGAGAAVDIILDAAAAHMGVSKEMILNGGSRDKDVALARQICMYLCRELSKTPMSALAVTFGCKNHSAIAHAHSRMRGSLESDPKILAIIAGIRGAIEHSL</sequence>
<comment type="caution">
    <text evidence="8">Lacks conserved residue(s) required for the propagation of feature annotation.</text>
</comment>
<dbReference type="GO" id="GO:0005737">
    <property type="term" value="C:cytoplasm"/>
    <property type="evidence" value="ECO:0007669"/>
    <property type="project" value="UniProtKB-SubCell"/>
</dbReference>
<dbReference type="InterPro" id="IPR010921">
    <property type="entry name" value="Trp_repressor/repl_initiator"/>
</dbReference>
<dbReference type="InterPro" id="IPR013159">
    <property type="entry name" value="DnaA_C"/>
</dbReference>
<dbReference type="InterPro" id="IPR003593">
    <property type="entry name" value="AAA+_ATPase"/>
</dbReference>
<dbReference type="InterPro" id="IPR038454">
    <property type="entry name" value="DnaA_N_sf"/>
</dbReference>
<keyword evidence="5 8" id="KW-0067">ATP-binding</keyword>
<dbReference type="Pfam" id="PF00308">
    <property type="entry name" value="Bac_DnaA"/>
    <property type="match status" value="1"/>
</dbReference>
<organism evidence="11 12">
    <name type="scientific">Capsulimonas corticalis</name>
    <dbReference type="NCBI Taxonomy" id="2219043"/>
    <lineage>
        <taxon>Bacteria</taxon>
        <taxon>Bacillati</taxon>
        <taxon>Armatimonadota</taxon>
        <taxon>Armatimonadia</taxon>
        <taxon>Capsulimonadales</taxon>
        <taxon>Capsulimonadaceae</taxon>
        <taxon>Capsulimonas</taxon>
    </lineage>
</organism>
<dbReference type="SUPFAM" id="SSF52540">
    <property type="entry name" value="P-loop containing nucleoside triphosphate hydrolases"/>
    <property type="match status" value="1"/>
</dbReference>
<dbReference type="Gene3D" id="3.40.50.300">
    <property type="entry name" value="P-loop containing nucleotide triphosphate hydrolases"/>
    <property type="match status" value="1"/>
</dbReference>
<keyword evidence="12" id="KW-1185">Reference proteome</keyword>
<evidence type="ECO:0000256" key="4">
    <source>
        <dbReference type="ARBA" id="ARBA00022741"/>
    </source>
</evidence>
<evidence type="ECO:0000256" key="3">
    <source>
        <dbReference type="ARBA" id="ARBA00022705"/>
    </source>
</evidence>
<dbReference type="CDD" id="cd06571">
    <property type="entry name" value="Bac_DnaA_C"/>
    <property type="match status" value="1"/>
</dbReference>
<dbReference type="Gene3D" id="1.10.1750.10">
    <property type="match status" value="1"/>
</dbReference>
<dbReference type="PRINTS" id="PR00051">
    <property type="entry name" value="DNAA"/>
</dbReference>
<evidence type="ECO:0000256" key="7">
    <source>
        <dbReference type="ARBA" id="ARBA00023125"/>
    </source>
</evidence>
<dbReference type="InterPro" id="IPR018312">
    <property type="entry name" value="Chromosome_initiator_DnaA_CS"/>
</dbReference>
<dbReference type="GO" id="GO:0005886">
    <property type="term" value="C:plasma membrane"/>
    <property type="evidence" value="ECO:0007669"/>
    <property type="project" value="TreeGrafter"/>
</dbReference>
<comment type="subcellular location">
    <subcellularLocation>
        <location evidence="8">Cytoplasm</location>
    </subcellularLocation>
</comment>
<dbReference type="CDD" id="cd00009">
    <property type="entry name" value="AAA"/>
    <property type="match status" value="1"/>
</dbReference>
<proteinExistence type="inferred from homology"/>
<protein>
    <recommendedName>
        <fullName evidence="8 9">Chromosomal replication initiator protein DnaA</fullName>
    </recommendedName>
</protein>
<feature type="region of interest" description="Domain III, AAA+ region" evidence="8">
    <location>
        <begin position="178"/>
        <end position="394"/>
    </location>
</feature>
<keyword evidence="6 8" id="KW-0446">Lipid-binding</keyword>
<dbReference type="GO" id="GO:0006270">
    <property type="term" value="P:DNA replication initiation"/>
    <property type="evidence" value="ECO:0007669"/>
    <property type="project" value="UniProtKB-UniRule"/>
</dbReference>
<name>A0A402D4K1_9BACT</name>
<dbReference type="GO" id="GO:0005524">
    <property type="term" value="F:ATP binding"/>
    <property type="evidence" value="ECO:0007669"/>
    <property type="project" value="UniProtKB-UniRule"/>
</dbReference>
<dbReference type="Proteomes" id="UP000287394">
    <property type="component" value="Chromosome"/>
</dbReference>
<feature type="binding site" evidence="8">
    <location>
        <position position="222"/>
    </location>
    <ligand>
        <name>ATP</name>
        <dbReference type="ChEBI" id="CHEBI:30616"/>
    </ligand>
</feature>
<feature type="region of interest" description="Domain I, interacts with DnaA modulators" evidence="8">
    <location>
        <begin position="1"/>
        <end position="125"/>
    </location>
</feature>
<dbReference type="FunFam" id="3.40.50.300:FF:000668">
    <property type="entry name" value="Chromosomal replication initiator protein DnaA"/>
    <property type="match status" value="1"/>
</dbReference>
<evidence type="ECO:0000313" key="11">
    <source>
        <dbReference type="EMBL" id="BDI29272.1"/>
    </source>
</evidence>
<accession>A0A402D4K1</accession>
<dbReference type="AlphaFoldDB" id="A0A402D4K1"/>
<dbReference type="PROSITE" id="PS01008">
    <property type="entry name" value="DNAA"/>
    <property type="match status" value="1"/>
</dbReference>
<comment type="subunit">
    <text evidence="8">Oligomerizes as a right-handed, spiral filament on DNA at oriC.</text>
</comment>
<dbReference type="InterPro" id="IPR001957">
    <property type="entry name" value="Chromosome_initiator_DnaA"/>
</dbReference>
<dbReference type="NCBIfam" id="TIGR00362">
    <property type="entry name" value="DnaA"/>
    <property type="match status" value="1"/>
</dbReference>
<evidence type="ECO:0000256" key="2">
    <source>
        <dbReference type="ARBA" id="ARBA00022490"/>
    </source>
</evidence>
<dbReference type="GO" id="GO:0006275">
    <property type="term" value="P:regulation of DNA replication"/>
    <property type="evidence" value="ECO:0007669"/>
    <property type="project" value="UniProtKB-UniRule"/>
</dbReference>
<dbReference type="GO" id="GO:0008289">
    <property type="term" value="F:lipid binding"/>
    <property type="evidence" value="ECO:0007669"/>
    <property type="project" value="UniProtKB-KW"/>
</dbReference>
<dbReference type="Pfam" id="PF08299">
    <property type="entry name" value="Bac_DnaA_C"/>
    <property type="match status" value="1"/>
</dbReference>
<keyword evidence="3 8" id="KW-0235">DNA replication</keyword>
<evidence type="ECO:0000256" key="5">
    <source>
        <dbReference type="ARBA" id="ARBA00022840"/>
    </source>
</evidence>
<dbReference type="Gene3D" id="1.10.8.60">
    <property type="match status" value="1"/>
</dbReference>
<dbReference type="OrthoDB" id="9807019at2"/>
<dbReference type="InterPro" id="IPR013317">
    <property type="entry name" value="DnaA_dom"/>
</dbReference>
<feature type="binding site" evidence="8">
    <location>
        <position position="224"/>
    </location>
    <ligand>
        <name>ATP</name>
        <dbReference type="ChEBI" id="CHEBI:30616"/>
    </ligand>
</feature>